<comment type="caution">
    <text evidence="3">The sequence shown here is derived from an EMBL/GenBank/DDBJ whole genome shotgun (WGS) entry which is preliminary data.</text>
</comment>
<keyword evidence="1" id="KW-0472">Membrane</keyword>
<keyword evidence="1" id="KW-1133">Transmembrane helix</keyword>
<dbReference type="PANTHER" id="PTHR48090:SF7">
    <property type="entry name" value="RFBJ PROTEIN"/>
    <property type="match status" value="1"/>
</dbReference>
<evidence type="ECO:0000256" key="1">
    <source>
        <dbReference type="SAM" id="Phobius"/>
    </source>
</evidence>
<organism evidence="3 4">
    <name type="scientific">Sphingobium lactosutens DS20</name>
    <dbReference type="NCBI Taxonomy" id="1331060"/>
    <lineage>
        <taxon>Bacteria</taxon>
        <taxon>Pseudomonadati</taxon>
        <taxon>Pseudomonadota</taxon>
        <taxon>Alphaproteobacteria</taxon>
        <taxon>Sphingomonadales</taxon>
        <taxon>Sphingomonadaceae</taxon>
        <taxon>Sphingobium</taxon>
    </lineage>
</organism>
<dbReference type="InterPro" id="IPR050256">
    <property type="entry name" value="Glycosyltransferase_2"/>
</dbReference>
<dbReference type="EMBL" id="ATDP01000071">
    <property type="protein sequence ID" value="EQB17192.1"/>
    <property type="molecule type" value="Genomic_DNA"/>
</dbReference>
<evidence type="ECO:0000259" key="2">
    <source>
        <dbReference type="Pfam" id="PF00535"/>
    </source>
</evidence>
<dbReference type="PATRIC" id="fig|1331060.3.peg.801"/>
<dbReference type="Gene3D" id="3.90.550.10">
    <property type="entry name" value="Spore Coat Polysaccharide Biosynthesis Protein SpsA, Chain A"/>
    <property type="match status" value="1"/>
</dbReference>
<reference evidence="3 4" key="1">
    <citation type="journal article" date="2013" name="Genome Announc.">
        <title>Draft Genome Sequence of Sphingobium lactosutens Strain DS20T, Isolated from a Hexachlorocyclohexane Dumpsite.</title>
        <authorList>
            <person name="Kumar R."/>
            <person name="Dwivedi V."/>
            <person name="Negi V."/>
            <person name="Khurana J.P."/>
            <person name="Lal R."/>
        </authorList>
    </citation>
    <scope>NUCLEOTIDE SEQUENCE [LARGE SCALE GENOMIC DNA]</scope>
    <source>
        <strain evidence="3 4">DS20</strain>
    </source>
</reference>
<dbReference type="CDD" id="cd04179">
    <property type="entry name" value="DPM_DPG-synthase_like"/>
    <property type="match status" value="1"/>
</dbReference>
<dbReference type="Pfam" id="PF00535">
    <property type="entry name" value="Glycos_transf_2"/>
    <property type="match status" value="1"/>
</dbReference>
<keyword evidence="4" id="KW-1185">Reference proteome</keyword>
<dbReference type="AlphaFoldDB" id="T0HVP6"/>
<dbReference type="PANTHER" id="PTHR48090">
    <property type="entry name" value="UNDECAPRENYL-PHOSPHATE 4-DEOXY-4-FORMAMIDO-L-ARABINOSE TRANSFERASE-RELATED"/>
    <property type="match status" value="1"/>
</dbReference>
<dbReference type="Proteomes" id="UP000015531">
    <property type="component" value="Unassembled WGS sequence"/>
</dbReference>
<protein>
    <submittedName>
        <fullName evidence="3">RfbJ protein</fullName>
    </submittedName>
</protein>
<dbReference type="InterPro" id="IPR029044">
    <property type="entry name" value="Nucleotide-diphossugar_trans"/>
</dbReference>
<proteinExistence type="predicted"/>
<accession>T0HVP6</accession>
<sequence>MLKRLRFLHGSAGAFHFGTGMADEILIMMRHGCRTHHTGHDQAMKEFPAVNSETGAAAPRVAVLLPCYNEAGAIVQTVEDFRRALPHADIYVFDNNSSDGSRELAAGAGAIVRRVAQQGKGHVVRRMFADVDADIYVMADGDATYEAAAAPRMVAAMLEDNLDMVVGSRRDEVEAAYRRGHRFGNWALTTLLKQLFGRSFTDILSGYRVFSRRFVKSFPVLSAGFEIETEMSVHALELAMPVAEVVTAYGARPEGSVSKLSTYRDGFRILRTIITLYRIERPILFFGIIAALLAVLGLALAAPLIVTYMETGLVPRFPTAILVTGLMILATLSAMCGLILDTVVRGRREVRLLSYLGFRAPSDYARP</sequence>
<gene>
    <name evidence="3" type="ORF">RLDS_04365</name>
</gene>
<name>T0HVP6_9SPHN</name>
<keyword evidence="1" id="KW-0812">Transmembrane</keyword>
<dbReference type="SUPFAM" id="SSF53448">
    <property type="entry name" value="Nucleotide-diphospho-sugar transferases"/>
    <property type="match status" value="1"/>
</dbReference>
<feature type="transmembrane region" description="Helical" evidence="1">
    <location>
        <begin position="320"/>
        <end position="344"/>
    </location>
</feature>
<evidence type="ECO:0000313" key="3">
    <source>
        <dbReference type="EMBL" id="EQB17192.1"/>
    </source>
</evidence>
<evidence type="ECO:0000313" key="4">
    <source>
        <dbReference type="Proteomes" id="UP000015531"/>
    </source>
</evidence>
<dbReference type="InterPro" id="IPR001173">
    <property type="entry name" value="Glyco_trans_2-like"/>
</dbReference>
<dbReference type="eggNOG" id="COG1215">
    <property type="taxonomic scope" value="Bacteria"/>
</dbReference>
<feature type="domain" description="Glycosyltransferase 2-like" evidence="2">
    <location>
        <begin position="63"/>
        <end position="215"/>
    </location>
</feature>
<feature type="transmembrane region" description="Helical" evidence="1">
    <location>
        <begin position="283"/>
        <end position="308"/>
    </location>
</feature>